<dbReference type="AlphaFoldDB" id="A0A7V8NRT5"/>
<feature type="non-terminal residue" evidence="5">
    <location>
        <position position="443"/>
    </location>
</feature>
<accession>A0A7V8NRT5</accession>
<evidence type="ECO:0000313" key="6">
    <source>
        <dbReference type="Proteomes" id="UP000567293"/>
    </source>
</evidence>
<evidence type="ECO:0000256" key="3">
    <source>
        <dbReference type="ARBA" id="ARBA00023237"/>
    </source>
</evidence>
<evidence type="ECO:0000313" key="5">
    <source>
        <dbReference type="EMBL" id="MBA0086291.1"/>
    </source>
</evidence>
<organism evidence="5 6">
    <name type="scientific">Candidatus Acidiferrum panamense</name>
    <dbReference type="NCBI Taxonomy" id="2741543"/>
    <lineage>
        <taxon>Bacteria</taxon>
        <taxon>Pseudomonadati</taxon>
        <taxon>Acidobacteriota</taxon>
        <taxon>Terriglobia</taxon>
        <taxon>Candidatus Acidiferrales</taxon>
        <taxon>Candidatus Acidiferrum</taxon>
    </lineage>
</organism>
<keyword evidence="6" id="KW-1185">Reference proteome</keyword>
<feature type="non-terminal residue" evidence="5">
    <location>
        <position position="1"/>
    </location>
</feature>
<dbReference type="Proteomes" id="UP000567293">
    <property type="component" value="Unassembled WGS sequence"/>
</dbReference>
<keyword evidence="3" id="KW-0998">Cell outer membrane</keyword>
<dbReference type="InterPro" id="IPR057601">
    <property type="entry name" value="Oar-like_b-barrel"/>
</dbReference>
<dbReference type="GO" id="GO:0009279">
    <property type="term" value="C:cell outer membrane"/>
    <property type="evidence" value="ECO:0007669"/>
    <property type="project" value="UniProtKB-SubCell"/>
</dbReference>
<sequence>NSAAAYLDDTYRVTSKLTVTLGMRWEVVQPWKDDLQHAVNYQFQTGLPAAVHVDPSLHPVLVRTGKGDFYDGVPFRYTGVQTARDGRLGDRLVNTDWNLFAPRIGIAYSPSSRWSFRTGFGIFYSQESANSKFDLNRGLSGRASQVPTVGGAPTVTYENFFNAASLPIVLPAGLTWGVSPDIGTPYSMIYLFNIQRQLSEGSTLEVGYDGAAHRHLQNQNNGAGLLPYNSPGVPPGTNVAPDRRAPYPEFPAGIELTEGGGRGSYNGLSVKLNQRFKWGLTTLISYTWSKALDDGSAIRGNAVIGVANGDMYPENPLCRRCEKGQSAFNTPARLVASMLYDLPVGKGKPLLNRGGFLNQVVGGWQTSAIVTAQSGRPLYPIAGWDAAGQIIQGNWDRLNATGLDPYLPSDKQSANQWFNLAGFSNVKAGEYGNMGRYSLTGPG</sequence>
<dbReference type="SUPFAM" id="SSF56935">
    <property type="entry name" value="Porins"/>
    <property type="match status" value="1"/>
</dbReference>
<proteinExistence type="predicted"/>
<evidence type="ECO:0000256" key="2">
    <source>
        <dbReference type="ARBA" id="ARBA00023136"/>
    </source>
</evidence>
<dbReference type="EMBL" id="JACDQQ010001441">
    <property type="protein sequence ID" value="MBA0086291.1"/>
    <property type="molecule type" value="Genomic_DNA"/>
</dbReference>
<name>A0A7V8NRT5_9BACT</name>
<protein>
    <recommendedName>
        <fullName evidence="4">TonB-dependent transporter Oar-like beta-barrel domain-containing protein</fullName>
    </recommendedName>
</protein>
<reference evidence="5" key="1">
    <citation type="submission" date="2020-06" db="EMBL/GenBank/DDBJ databases">
        <title>Legume-microbial interactions unlock mineral nutrients during tropical forest succession.</title>
        <authorList>
            <person name="Epihov D.Z."/>
        </authorList>
    </citation>
    <scope>NUCLEOTIDE SEQUENCE [LARGE SCALE GENOMIC DNA]</scope>
    <source>
        <strain evidence="5">Pan2503</strain>
    </source>
</reference>
<dbReference type="Pfam" id="PF25183">
    <property type="entry name" value="OMP_b-brl_4"/>
    <property type="match status" value="1"/>
</dbReference>
<keyword evidence="2" id="KW-0472">Membrane</keyword>
<evidence type="ECO:0000259" key="4">
    <source>
        <dbReference type="Pfam" id="PF25183"/>
    </source>
</evidence>
<evidence type="ECO:0000256" key="1">
    <source>
        <dbReference type="ARBA" id="ARBA00004442"/>
    </source>
</evidence>
<dbReference type="InterPro" id="IPR036942">
    <property type="entry name" value="Beta-barrel_TonB_sf"/>
</dbReference>
<dbReference type="Gene3D" id="2.40.170.20">
    <property type="entry name" value="TonB-dependent receptor, beta-barrel domain"/>
    <property type="match status" value="1"/>
</dbReference>
<comment type="caution">
    <text evidence="5">The sequence shown here is derived from an EMBL/GenBank/DDBJ whole genome shotgun (WGS) entry which is preliminary data.</text>
</comment>
<feature type="domain" description="TonB-dependent transporter Oar-like beta-barrel" evidence="4">
    <location>
        <begin position="2"/>
        <end position="443"/>
    </location>
</feature>
<comment type="subcellular location">
    <subcellularLocation>
        <location evidence="1">Cell outer membrane</location>
    </subcellularLocation>
</comment>
<gene>
    <name evidence="5" type="ORF">HRJ53_15015</name>
</gene>